<keyword evidence="4 5" id="KW-0472">Membrane</keyword>
<comment type="caution">
    <text evidence="6">The sequence shown here is derived from an EMBL/GenBank/DDBJ whole genome shotgun (WGS) entry which is preliminary data.</text>
</comment>
<comment type="subcellular location">
    <subcellularLocation>
        <location evidence="1">Membrane</location>
        <topology evidence="1">Multi-pass membrane protein</topology>
    </subcellularLocation>
</comment>
<evidence type="ECO:0000256" key="5">
    <source>
        <dbReference type="SAM" id="Phobius"/>
    </source>
</evidence>
<dbReference type="Pfam" id="PF13564">
    <property type="entry name" value="DoxX_2"/>
    <property type="match status" value="1"/>
</dbReference>
<keyword evidence="7" id="KW-1185">Reference proteome</keyword>
<dbReference type="EMBL" id="JBHSPR010000060">
    <property type="protein sequence ID" value="MFC6022467.1"/>
    <property type="molecule type" value="Genomic_DNA"/>
</dbReference>
<evidence type="ECO:0000313" key="6">
    <source>
        <dbReference type="EMBL" id="MFC6022467.1"/>
    </source>
</evidence>
<accession>A0ABW1KMY2</accession>
<feature type="transmembrane region" description="Helical" evidence="5">
    <location>
        <begin position="46"/>
        <end position="64"/>
    </location>
</feature>
<name>A0ABW1KMY2_9ACTN</name>
<gene>
    <name evidence="6" type="ORF">ACFP2T_40715</name>
</gene>
<reference evidence="7" key="1">
    <citation type="journal article" date="2019" name="Int. J. Syst. Evol. Microbiol.">
        <title>The Global Catalogue of Microorganisms (GCM) 10K type strain sequencing project: providing services to taxonomists for standard genome sequencing and annotation.</title>
        <authorList>
            <consortium name="The Broad Institute Genomics Platform"/>
            <consortium name="The Broad Institute Genome Sequencing Center for Infectious Disease"/>
            <person name="Wu L."/>
            <person name="Ma J."/>
        </authorList>
    </citation>
    <scope>NUCLEOTIDE SEQUENCE [LARGE SCALE GENOMIC DNA]</scope>
    <source>
        <strain evidence="7">ZS-35-S2</strain>
    </source>
</reference>
<sequence>MFTGYIIVAAFLAFGLVGSAHGKLTRSERVTPGLQKAGVPLSWFPPLAACEIAGALGLLAGIWIAPLGIAAAIGVILYFVGAVIAHVRAGDLKGLNAPLVILAVAIAALVLRILA</sequence>
<feature type="transmembrane region" description="Helical" evidence="5">
    <location>
        <begin position="69"/>
        <end position="89"/>
    </location>
</feature>
<evidence type="ECO:0000313" key="7">
    <source>
        <dbReference type="Proteomes" id="UP001596203"/>
    </source>
</evidence>
<protein>
    <submittedName>
        <fullName evidence="6">DoxX family protein</fullName>
    </submittedName>
</protein>
<evidence type="ECO:0000256" key="2">
    <source>
        <dbReference type="ARBA" id="ARBA00022692"/>
    </source>
</evidence>
<keyword evidence="3 5" id="KW-1133">Transmembrane helix</keyword>
<dbReference type="Proteomes" id="UP001596203">
    <property type="component" value="Unassembled WGS sequence"/>
</dbReference>
<evidence type="ECO:0000256" key="1">
    <source>
        <dbReference type="ARBA" id="ARBA00004141"/>
    </source>
</evidence>
<dbReference type="InterPro" id="IPR032808">
    <property type="entry name" value="DoxX"/>
</dbReference>
<keyword evidence="2 5" id="KW-0812">Transmembrane</keyword>
<proteinExistence type="predicted"/>
<evidence type="ECO:0000256" key="3">
    <source>
        <dbReference type="ARBA" id="ARBA00022989"/>
    </source>
</evidence>
<feature type="transmembrane region" description="Helical" evidence="5">
    <location>
        <begin position="95"/>
        <end position="114"/>
    </location>
</feature>
<evidence type="ECO:0000256" key="4">
    <source>
        <dbReference type="ARBA" id="ARBA00023136"/>
    </source>
</evidence>
<dbReference type="RefSeq" id="WP_377432062.1">
    <property type="nucleotide sequence ID" value="NZ_JBHSPR010000060.1"/>
</dbReference>
<organism evidence="6 7">
    <name type="scientific">Plantactinospora solaniradicis</name>
    <dbReference type="NCBI Taxonomy" id="1723736"/>
    <lineage>
        <taxon>Bacteria</taxon>
        <taxon>Bacillati</taxon>
        <taxon>Actinomycetota</taxon>
        <taxon>Actinomycetes</taxon>
        <taxon>Micromonosporales</taxon>
        <taxon>Micromonosporaceae</taxon>
        <taxon>Plantactinospora</taxon>
    </lineage>
</organism>